<organism evidence="3 4">
    <name type="scientific">Elysia crispata</name>
    <name type="common">lettuce slug</name>
    <dbReference type="NCBI Taxonomy" id="231223"/>
    <lineage>
        <taxon>Eukaryota</taxon>
        <taxon>Metazoa</taxon>
        <taxon>Spiralia</taxon>
        <taxon>Lophotrochozoa</taxon>
        <taxon>Mollusca</taxon>
        <taxon>Gastropoda</taxon>
        <taxon>Heterobranchia</taxon>
        <taxon>Euthyneura</taxon>
        <taxon>Panpulmonata</taxon>
        <taxon>Sacoglossa</taxon>
        <taxon>Placobranchoidea</taxon>
        <taxon>Plakobranchidae</taxon>
        <taxon>Elysia</taxon>
    </lineage>
</organism>
<dbReference type="EMBL" id="JAWDGP010003379">
    <property type="protein sequence ID" value="KAK3774890.1"/>
    <property type="molecule type" value="Genomic_DNA"/>
</dbReference>
<dbReference type="Proteomes" id="UP001283361">
    <property type="component" value="Unassembled WGS sequence"/>
</dbReference>
<proteinExistence type="predicted"/>
<comment type="caution">
    <text evidence="3">The sequence shown here is derived from an EMBL/GenBank/DDBJ whole genome shotgun (WGS) entry which is preliminary data.</text>
</comment>
<feature type="compositionally biased region" description="Basic and acidic residues" evidence="1">
    <location>
        <begin position="57"/>
        <end position="67"/>
    </location>
</feature>
<keyword evidence="4" id="KW-1185">Reference proteome</keyword>
<dbReference type="AlphaFoldDB" id="A0AAE0ZSQ8"/>
<feature type="region of interest" description="Disordered" evidence="1">
    <location>
        <begin position="643"/>
        <end position="675"/>
    </location>
</feature>
<feature type="compositionally biased region" description="Polar residues" evidence="1">
    <location>
        <begin position="652"/>
        <end position="662"/>
    </location>
</feature>
<feature type="compositionally biased region" description="Basic residues" evidence="1">
    <location>
        <begin position="387"/>
        <end position="400"/>
    </location>
</feature>
<protein>
    <recommendedName>
        <fullName evidence="2">PiggyBac transposable element-derived protein domain-containing protein</fullName>
    </recommendedName>
</protein>
<feature type="domain" description="PiggyBac transposable element-derived protein" evidence="2">
    <location>
        <begin position="110"/>
        <end position="317"/>
    </location>
</feature>
<evidence type="ECO:0000259" key="2">
    <source>
        <dbReference type="Pfam" id="PF13843"/>
    </source>
</evidence>
<name>A0AAE0ZSQ8_9GAST</name>
<feature type="compositionally biased region" description="Basic and acidic residues" evidence="1">
    <location>
        <begin position="663"/>
        <end position="675"/>
    </location>
</feature>
<dbReference type="InterPro" id="IPR029526">
    <property type="entry name" value="PGBD"/>
</dbReference>
<accession>A0AAE0ZSQ8</accession>
<reference evidence="3" key="1">
    <citation type="journal article" date="2023" name="G3 (Bethesda)">
        <title>A reference genome for the long-term kleptoplast-retaining sea slug Elysia crispata morphotype clarki.</title>
        <authorList>
            <person name="Eastman K.E."/>
            <person name="Pendleton A.L."/>
            <person name="Shaikh M.A."/>
            <person name="Suttiyut T."/>
            <person name="Ogas R."/>
            <person name="Tomko P."/>
            <person name="Gavelis G."/>
            <person name="Widhalm J.R."/>
            <person name="Wisecaver J.H."/>
        </authorList>
    </citation>
    <scope>NUCLEOTIDE SEQUENCE</scope>
    <source>
        <strain evidence="3">ECLA1</strain>
    </source>
</reference>
<sequence>MTEPAAGPSHIRPQGQIINIFESFADDGSDVGDDFAIPHNDLESESSDSSGSESDEDGRRSRSSHDDMVVDSNGWVQVTKETDFRPLYDINFTVRNPKSACNIPEDCNEPIDYFSLFVDDEFWAHLCRETNRYARTFLQSEEVINWIERHPRSRYTKWPGDGVTVPKLKNVVLLLNMGLSKKKGCDDYWTVRRSQAMPYFGSILSVDEFNLISRMLHLNNTADEIERGREGYDPWCKVRFMLDKFNKSSKTFYTLSRNISIDDSMIGMKNRCVFIQFMPNKRHARFGLKKFQLCDDNGYVYHIEIYAGKELDVHHDEGHAFGVVDRSADEGSLTLSDDDFDYEPDKDKDANNSSDENAEPDHPNTTVLNQEDAQQTKDNTVRETARNHARTNKPLIRKRQRDPSSWKSVVRKTLRQSGKEYTDSRGKVQKAREIKGTKDCHNYRFKCSQHISQGERKVIFDEFWSLDDNEKRHFYSKTTTCEDAKRKRTKNKSSRKKRTLKYFLPCDGNDVGVCKDFYLGTLDISQKRVNNYHDTKQAGGTPTRLVWGKSANNEVSQGEKDGIRAHIKSIPRVEAHHCRNDTNKEYISQAGLNVAALYRKYVEKCTEKGTEIGKLHVYREIFNSEFNIAFHFPKSDKCDKCEEKEMNAAPTPEQTAAYQSNTKGKEETRAERDKDRGNPNAFVVCFDLENVFALPRANVEIFFYKRKLNTLNMTGHCSLSKKAYGEMWHEGQSGRGDNDIASAVIKILHAIADDHAGDPRLRHMILWSDSCVPQNRNRVFSTAIKYFLSQHPEIETIEQKFCEPGRSSIQEVDNLHSRIEKTCGPAEIYSPVSLRRILKTVNKLQTIQMRGEDFKNFQAIAASGAYDRVPYTKVKSLQYAQNDPKSLKYKTSFLQEFQSVQIFRTTGVRGSSGLRDSSGSSSLDLFKGLKIAKAENKLTIDKKNDIKSMLKFMPELDRNYMSNVAM</sequence>
<evidence type="ECO:0000256" key="1">
    <source>
        <dbReference type="SAM" id="MobiDB-lite"/>
    </source>
</evidence>
<dbReference type="Pfam" id="PF13843">
    <property type="entry name" value="DDE_Tnp_1_7"/>
    <property type="match status" value="1"/>
</dbReference>
<feature type="region of interest" description="Disordered" evidence="1">
    <location>
        <begin position="29"/>
        <end position="67"/>
    </location>
</feature>
<gene>
    <name evidence="3" type="ORF">RRG08_007249</name>
</gene>
<evidence type="ECO:0000313" key="4">
    <source>
        <dbReference type="Proteomes" id="UP001283361"/>
    </source>
</evidence>
<dbReference type="PANTHER" id="PTHR10773">
    <property type="entry name" value="DNA-DIRECTED RNA POLYMERASES I, II, AND III SUBUNIT RPABC2"/>
    <property type="match status" value="1"/>
</dbReference>
<dbReference type="PANTHER" id="PTHR10773:SF19">
    <property type="match status" value="1"/>
</dbReference>
<feature type="compositionally biased region" description="Polar residues" evidence="1">
    <location>
        <begin position="363"/>
        <end position="378"/>
    </location>
</feature>
<evidence type="ECO:0000313" key="3">
    <source>
        <dbReference type="EMBL" id="KAK3774890.1"/>
    </source>
</evidence>
<feature type="region of interest" description="Disordered" evidence="1">
    <location>
        <begin position="334"/>
        <end position="424"/>
    </location>
</feature>